<evidence type="ECO:0000259" key="3">
    <source>
        <dbReference type="Pfam" id="PF03404"/>
    </source>
</evidence>
<comment type="caution">
    <text evidence="4">The sequence shown here is derived from an EMBL/GenBank/DDBJ whole genome shotgun (WGS) entry which is preliminary data.</text>
</comment>
<organism evidence="4 5">
    <name type="scientific">Ktedonospora formicarum</name>
    <dbReference type="NCBI Taxonomy" id="2778364"/>
    <lineage>
        <taxon>Bacteria</taxon>
        <taxon>Bacillati</taxon>
        <taxon>Chloroflexota</taxon>
        <taxon>Ktedonobacteria</taxon>
        <taxon>Ktedonobacterales</taxon>
        <taxon>Ktedonobacteraceae</taxon>
        <taxon>Ktedonospora</taxon>
    </lineage>
</organism>
<dbReference type="Pfam" id="PF00174">
    <property type="entry name" value="Oxidored_molyb"/>
    <property type="match status" value="1"/>
</dbReference>
<feature type="domain" description="Moybdenum cofactor oxidoreductase dimerisation" evidence="3">
    <location>
        <begin position="435"/>
        <end position="475"/>
    </location>
</feature>
<dbReference type="InterPro" id="IPR005066">
    <property type="entry name" value="MoCF_OxRdtse_dimer"/>
</dbReference>
<feature type="transmembrane region" description="Helical" evidence="1">
    <location>
        <begin position="85"/>
        <end position="109"/>
    </location>
</feature>
<evidence type="ECO:0000256" key="1">
    <source>
        <dbReference type="SAM" id="Phobius"/>
    </source>
</evidence>
<keyword evidence="1" id="KW-0472">Membrane</keyword>
<dbReference type="InterPro" id="IPR014756">
    <property type="entry name" value="Ig_E-set"/>
</dbReference>
<protein>
    <recommendedName>
        <fullName evidence="6">Sulfite oxidase</fullName>
    </recommendedName>
</protein>
<dbReference type="AlphaFoldDB" id="A0A8J3HUP1"/>
<feature type="transmembrane region" description="Helical" evidence="1">
    <location>
        <begin position="12"/>
        <end position="45"/>
    </location>
</feature>
<evidence type="ECO:0000259" key="2">
    <source>
        <dbReference type="Pfam" id="PF00174"/>
    </source>
</evidence>
<proteinExistence type="predicted"/>
<keyword evidence="1" id="KW-1133">Transmembrane helix</keyword>
<dbReference type="RefSeq" id="WP_220191867.1">
    <property type="nucleotide sequence ID" value="NZ_BNJF01000001.1"/>
</dbReference>
<dbReference type="InterPro" id="IPR036374">
    <property type="entry name" value="OxRdtase_Mopterin-bd_sf"/>
</dbReference>
<keyword evidence="1" id="KW-0812">Transmembrane</keyword>
<dbReference type="Gene3D" id="3.90.420.10">
    <property type="entry name" value="Oxidoreductase, molybdopterin-binding domain"/>
    <property type="match status" value="1"/>
</dbReference>
<keyword evidence="5" id="KW-1185">Reference proteome</keyword>
<dbReference type="Proteomes" id="UP000612362">
    <property type="component" value="Unassembled WGS sequence"/>
</dbReference>
<evidence type="ECO:0000313" key="4">
    <source>
        <dbReference type="EMBL" id="GHO42316.1"/>
    </source>
</evidence>
<reference evidence="4" key="1">
    <citation type="submission" date="2020-10" db="EMBL/GenBank/DDBJ databases">
        <title>Taxonomic study of unclassified bacteria belonging to the class Ktedonobacteria.</title>
        <authorList>
            <person name="Yabe S."/>
            <person name="Wang C.M."/>
            <person name="Zheng Y."/>
            <person name="Sakai Y."/>
            <person name="Cavaletti L."/>
            <person name="Monciardini P."/>
            <person name="Donadio S."/>
        </authorList>
    </citation>
    <scope>NUCLEOTIDE SEQUENCE</scope>
    <source>
        <strain evidence="4">SOSP1-1</strain>
    </source>
</reference>
<accession>A0A8J3HUP1</accession>
<evidence type="ECO:0008006" key="6">
    <source>
        <dbReference type="Google" id="ProtNLM"/>
    </source>
</evidence>
<dbReference type="GO" id="GO:0008482">
    <property type="term" value="F:sulfite oxidase activity"/>
    <property type="evidence" value="ECO:0007669"/>
    <property type="project" value="TreeGrafter"/>
</dbReference>
<feature type="transmembrane region" description="Helical" evidence="1">
    <location>
        <begin position="203"/>
        <end position="225"/>
    </location>
</feature>
<dbReference type="InterPro" id="IPR000572">
    <property type="entry name" value="OxRdtase_Mopterin-bd_dom"/>
</dbReference>
<dbReference type="GO" id="GO:0020037">
    <property type="term" value="F:heme binding"/>
    <property type="evidence" value="ECO:0007669"/>
    <property type="project" value="TreeGrafter"/>
</dbReference>
<sequence>MSTTQQTERPSPARWVLVISLLGLGAGLASSLLATVVMGVLLFAVGAPTPVELFGSYVLKHLDVYTFVKLLITFSPNSKTTPLGLAFLAMLGIGTLLGAFYALVARVPLPAAGYCPGRREWICGLGLGLGMAIVGIVLFRDELRHNQYGLTVGWSSLVTSLSLLVEFGIYGVTLCFALRALLPKEHSPETPAELQKRRQFFSRTGVAVVGLASGVGVVGLLRAYLDQYSSYDGMKTLQHGEKTAPITPNDDHYIVTQNTVDPAPSISLWRLEVGGLINKAGSYTYEEVQKLPSISRAITLECISNGPGGRLMGTAIWQGVTLKALLEQHGGAKPEATHVAFYSVDGYNVSLPLRELLEADTLLAWRMNGQEIPQRHGFPMRVLVPGRYGEENAKWVTRVELTNHFVTGLYSSQGWYNGPLHSTSRIDTPRGKVSVGQAVEVSGVAYAGDREVKKVEVSTDGAQTWQEATIKTRLSPDAWVLWTWQWVPQKPGRYILVCRLTNGDDEVQTGNKQGTVPNGSTGYHEVVVQAV</sequence>
<dbReference type="GO" id="GO:0030151">
    <property type="term" value="F:molybdenum ion binding"/>
    <property type="evidence" value="ECO:0007669"/>
    <property type="project" value="InterPro"/>
</dbReference>
<feature type="transmembrane region" description="Helical" evidence="1">
    <location>
        <begin position="121"/>
        <end position="139"/>
    </location>
</feature>
<dbReference type="SUPFAM" id="SSF56524">
    <property type="entry name" value="Oxidoreductase molybdopterin-binding domain"/>
    <property type="match status" value="1"/>
</dbReference>
<feature type="domain" description="Oxidoreductase molybdopterin-binding" evidence="2">
    <location>
        <begin position="265"/>
        <end position="404"/>
    </location>
</feature>
<dbReference type="GO" id="GO:0043546">
    <property type="term" value="F:molybdopterin cofactor binding"/>
    <property type="evidence" value="ECO:0007669"/>
    <property type="project" value="TreeGrafter"/>
</dbReference>
<dbReference type="PANTHER" id="PTHR19372:SF7">
    <property type="entry name" value="SULFITE OXIDASE, MITOCHONDRIAL"/>
    <property type="match status" value="1"/>
</dbReference>
<gene>
    <name evidence="4" type="ORF">KSX_04790</name>
</gene>
<dbReference type="GO" id="GO:0006790">
    <property type="term" value="P:sulfur compound metabolic process"/>
    <property type="evidence" value="ECO:0007669"/>
    <property type="project" value="TreeGrafter"/>
</dbReference>
<dbReference type="SUPFAM" id="SSF81296">
    <property type="entry name" value="E set domains"/>
    <property type="match status" value="1"/>
</dbReference>
<feature type="transmembrane region" description="Helical" evidence="1">
    <location>
        <begin position="159"/>
        <end position="182"/>
    </location>
</feature>
<dbReference type="Pfam" id="PF03404">
    <property type="entry name" value="Mo-co_dimer"/>
    <property type="match status" value="1"/>
</dbReference>
<dbReference type="PANTHER" id="PTHR19372">
    <property type="entry name" value="SULFITE REDUCTASE"/>
    <property type="match status" value="1"/>
</dbReference>
<evidence type="ECO:0000313" key="5">
    <source>
        <dbReference type="Proteomes" id="UP000612362"/>
    </source>
</evidence>
<name>A0A8J3HUP1_9CHLR</name>
<dbReference type="Gene3D" id="2.60.40.650">
    <property type="match status" value="1"/>
</dbReference>
<dbReference type="EMBL" id="BNJF01000001">
    <property type="protein sequence ID" value="GHO42316.1"/>
    <property type="molecule type" value="Genomic_DNA"/>
</dbReference>